<comment type="caution">
    <text evidence="1">The sequence shown here is derived from an EMBL/GenBank/DDBJ whole genome shotgun (WGS) entry which is preliminary data.</text>
</comment>
<keyword evidence="2" id="KW-1185">Reference proteome</keyword>
<sequence length="131" mass="14741">MMNHGTIFILLSQTQLYDEANLEKPTVNKFNVMSYNIFASYAAFVPGCNALDLTKGSRDSTQATGSWKQMGCEEKRAAVQAEIKRVNKLPPNSSYASHRMRVLNKVLELMSMKRTMSQDEELELLFAGLSI</sequence>
<protein>
    <submittedName>
        <fullName evidence="1">Uncharacterized protein</fullName>
    </submittedName>
</protein>
<name>A0A200RBW4_MACCD</name>
<evidence type="ECO:0000313" key="1">
    <source>
        <dbReference type="EMBL" id="OVA20199.1"/>
    </source>
</evidence>
<dbReference type="OMA" id="SYASHRM"/>
<evidence type="ECO:0000313" key="2">
    <source>
        <dbReference type="Proteomes" id="UP000195402"/>
    </source>
</evidence>
<reference evidence="1 2" key="1">
    <citation type="journal article" date="2017" name="Mol. Plant">
        <title>The Genome of Medicinal Plant Macleaya cordata Provides New Insights into Benzylisoquinoline Alkaloids Metabolism.</title>
        <authorList>
            <person name="Liu X."/>
            <person name="Liu Y."/>
            <person name="Huang P."/>
            <person name="Ma Y."/>
            <person name="Qing Z."/>
            <person name="Tang Q."/>
            <person name="Cao H."/>
            <person name="Cheng P."/>
            <person name="Zheng Y."/>
            <person name="Yuan Z."/>
            <person name="Zhou Y."/>
            <person name="Liu J."/>
            <person name="Tang Z."/>
            <person name="Zhuo Y."/>
            <person name="Zhang Y."/>
            <person name="Yu L."/>
            <person name="Huang J."/>
            <person name="Yang P."/>
            <person name="Peng Q."/>
            <person name="Zhang J."/>
            <person name="Jiang W."/>
            <person name="Zhang Z."/>
            <person name="Lin K."/>
            <person name="Ro D.K."/>
            <person name="Chen X."/>
            <person name="Xiong X."/>
            <person name="Shang Y."/>
            <person name="Huang S."/>
            <person name="Zeng J."/>
        </authorList>
    </citation>
    <scope>NUCLEOTIDE SEQUENCE [LARGE SCALE GENOMIC DNA]</scope>
    <source>
        <strain evidence="2">cv. BLH2017</strain>
        <tissue evidence="1">Root</tissue>
    </source>
</reference>
<organism evidence="1 2">
    <name type="scientific">Macleaya cordata</name>
    <name type="common">Five-seeded plume-poppy</name>
    <name type="synonym">Bocconia cordata</name>
    <dbReference type="NCBI Taxonomy" id="56857"/>
    <lineage>
        <taxon>Eukaryota</taxon>
        <taxon>Viridiplantae</taxon>
        <taxon>Streptophyta</taxon>
        <taxon>Embryophyta</taxon>
        <taxon>Tracheophyta</taxon>
        <taxon>Spermatophyta</taxon>
        <taxon>Magnoliopsida</taxon>
        <taxon>Ranunculales</taxon>
        <taxon>Papaveraceae</taxon>
        <taxon>Papaveroideae</taxon>
        <taxon>Macleaya</taxon>
    </lineage>
</organism>
<dbReference type="EMBL" id="MVGT01000144">
    <property type="protein sequence ID" value="OVA20199.1"/>
    <property type="molecule type" value="Genomic_DNA"/>
</dbReference>
<dbReference type="InParanoid" id="A0A200RBW4"/>
<proteinExistence type="predicted"/>
<dbReference type="AlphaFoldDB" id="A0A200RBW4"/>
<gene>
    <name evidence="1" type="ORF">BVC80_155g9</name>
</gene>
<accession>A0A200RBW4</accession>
<dbReference type="OrthoDB" id="1928932at2759"/>
<dbReference type="STRING" id="56857.A0A200RBW4"/>
<dbReference type="Proteomes" id="UP000195402">
    <property type="component" value="Unassembled WGS sequence"/>
</dbReference>